<evidence type="ECO:0000313" key="1">
    <source>
        <dbReference type="EMBL" id="KXB34414.1"/>
    </source>
</evidence>
<dbReference type="GO" id="GO:0042626">
    <property type="term" value="F:ATPase-coupled transmembrane transporter activity"/>
    <property type="evidence" value="ECO:0007669"/>
    <property type="project" value="TreeGrafter"/>
</dbReference>
<dbReference type="EMBL" id="LSCR01000015">
    <property type="protein sequence ID" value="KXB34414.1"/>
    <property type="molecule type" value="Genomic_DNA"/>
</dbReference>
<evidence type="ECO:0008006" key="3">
    <source>
        <dbReference type="Google" id="ProtNLM"/>
    </source>
</evidence>
<dbReference type="STRING" id="1393034.HMPREF3192_00853"/>
<dbReference type="InterPro" id="IPR027417">
    <property type="entry name" value="P-loop_NTPase"/>
</dbReference>
<dbReference type="AlphaFoldDB" id="A0A133XTZ4"/>
<dbReference type="Gene3D" id="3.40.50.300">
    <property type="entry name" value="P-loop containing nucleotide triphosphate hydrolases"/>
    <property type="match status" value="1"/>
</dbReference>
<dbReference type="Proteomes" id="UP000070675">
    <property type="component" value="Unassembled WGS sequence"/>
</dbReference>
<protein>
    <recommendedName>
        <fullName evidence="3">ABC transporter domain-containing protein</fullName>
    </recommendedName>
</protein>
<evidence type="ECO:0000313" key="2">
    <source>
        <dbReference type="Proteomes" id="UP000070675"/>
    </source>
</evidence>
<dbReference type="InterPro" id="IPR039421">
    <property type="entry name" value="Type_1_exporter"/>
</dbReference>
<dbReference type="PANTHER" id="PTHR24221">
    <property type="entry name" value="ATP-BINDING CASSETTE SUB-FAMILY B"/>
    <property type="match status" value="1"/>
</dbReference>
<gene>
    <name evidence="1" type="ORF">HMPREF3192_00853</name>
</gene>
<dbReference type="OrthoDB" id="6198786at2"/>
<proteinExistence type="predicted"/>
<accession>A0A133XTZ4</accession>
<organism evidence="1 2">
    <name type="scientific">Atopobium deltae</name>
    <dbReference type="NCBI Taxonomy" id="1393034"/>
    <lineage>
        <taxon>Bacteria</taxon>
        <taxon>Bacillati</taxon>
        <taxon>Actinomycetota</taxon>
        <taxon>Coriobacteriia</taxon>
        <taxon>Coriobacteriales</taxon>
        <taxon>Atopobiaceae</taxon>
        <taxon>Atopobium</taxon>
    </lineage>
</organism>
<dbReference type="RefSeq" id="WP_066305492.1">
    <property type="nucleotide sequence ID" value="NZ_KQ959495.1"/>
</dbReference>
<name>A0A133XTZ4_9ACTN</name>
<dbReference type="PANTHER" id="PTHR24221:SF654">
    <property type="entry name" value="ATP-BINDING CASSETTE SUB-FAMILY B MEMBER 6"/>
    <property type="match status" value="1"/>
</dbReference>
<dbReference type="PATRIC" id="fig|1393034.3.peg.823"/>
<sequence length="95" mass="11122">MLEKLYDEMQSDQLSYGTRTQFDNYDIAFNHVSFSYGDKKVLLDLSFELTQNRSYALLGHSGSGKSTIAIAVQNYRLFCLFKTYWIMRSLNTRRV</sequence>
<keyword evidence="2" id="KW-1185">Reference proteome</keyword>
<dbReference type="SUPFAM" id="SSF52540">
    <property type="entry name" value="P-loop containing nucleoside triphosphate hydrolases"/>
    <property type="match status" value="1"/>
</dbReference>
<reference evidence="2" key="1">
    <citation type="submission" date="2016-01" db="EMBL/GenBank/DDBJ databases">
        <authorList>
            <person name="Mitreva M."/>
            <person name="Pepin K.H."/>
            <person name="Mihindukulasuriya K.A."/>
            <person name="Fulton R."/>
            <person name="Fronick C."/>
            <person name="O'Laughlin M."/>
            <person name="Miner T."/>
            <person name="Herter B."/>
            <person name="Rosa B.A."/>
            <person name="Cordes M."/>
            <person name="Tomlinson C."/>
            <person name="Wollam A."/>
            <person name="Palsikar V.B."/>
            <person name="Mardis E.R."/>
            <person name="Wilson R.K."/>
        </authorList>
    </citation>
    <scope>NUCLEOTIDE SEQUENCE [LARGE SCALE GENOMIC DNA]</scope>
    <source>
        <strain evidence="2">DNF00019</strain>
    </source>
</reference>
<comment type="caution">
    <text evidence="1">The sequence shown here is derived from an EMBL/GenBank/DDBJ whole genome shotgun (WGS) entry which is preliminary data.</text>
</comment>